<evidence type="ECO:0008006" key="3">
    <source>
        <dbReference type="Google" id="ProtNLM"/>
    </source>
</evidence>
<dbReference type="Proteomes" id="UP000326570">
    <property type="component" value="Unassembled WGS sequence"/>
</dbReference>
<dbReference type="AlphaFoldDB" id="A0A5N1IPL7"/>
<organism evidence="1 2">
    <name type="scientific">Adhaeribacter soli</name>
    <dbReference type="NCBI Taxonomy" id="2607655"/>
    <lineage>
        <taxon>Bacteria</taxon>
        <taxon>Pseudomonadati</taxon>
        <taxon>Bacteroidota</taxon>
        <taxon>Cytophagia</taxon>
        <taxon>Cytophagales</taxon>
        <taxon>Hymenobacteraceae</taxon>
        <taxon>Adhaeribacter</taxon>
    </lineage>
</organism>
<comment type="caution">
    <text evidence="1">The sequence shown here is derived from an EMBL/GenBank/DDBJ whole genome shotgun (WGS) entry which is preliminary data.</text>
</comment>
<evidence type="ECO:0000313" key="1">
    <source>
        <dbReference type="EMBL" id="KAA9325420.1"/>
    </source>
</evidence>
<dbReference type="RefSeq" id="WP_150905539.1">
    <property type="nucleotide sequence ID" value="NZ_VTWT01000012.1"/>
</dbReference>
<keyword evidence="2" id="KW-1185">Reference proteome</keyword>
<dbReference type="EMBL" id="VTWT01000012">
    <property type="protein sequence ID" value="KAA9325420.1"/>
    <property type="molecule type" value="Genomic_DNA"/>
</dbReference>
<accession>A0A5N1IPL7</accession>
<gene>
    <name evidence="1" type="ORF">F0P94_17695</name>
</gene>
<sequence>MNFRLLVVLFGLLALTGTKFKTFAQSRIKSVPFVYVPEASEDRYNQRLKHKTLAINETDFVILSKKADSEYAIERYDANINKVWTSAILLNPGEEIEAFSKTADVVYVLSHRSDKNVGSQILTAQLVDLKTGRKLEQKKIFEAPSKSRRIGVSVSEDGSKIVAFQYLMQEDRIKAISASVYDARLQKLKDRTYNLRDISTNFSAGLKLDNQGNQFLTILSDDNTKLSVRRYINNSEEAKAMSVQLGGMFGGRKVYVFELQYFLTQEGLLYAAATCLDQGTAEYHSLKVVKFDFTAGEMAFAPEFKFTPEYLASLNKFYPDGKPVTRLEDIALSQLILTPEKDLIIIAEKKYMEGGENSNYVARELHLFTYDEYLNLAWRSVIMKNQVAPSDEGFSGISYLASYHDGALNILTLETLKGKTDLYSRTINPKNGAGEVIVPLGLNVANDKAVAYIKDFTAWLGPKTLITVSRPTKKSATLQLNKISLK</sequence>
<proteinExistence type="predicted"/>
<evidence type="ECO:0000313" key="2">
    <source>
        <dbReference type="Proteomes" id="UP000326570"/>
    </source>
</evidence>
<name>A0A5N1IPL7_9BACT</name>
<protein>
    <recommendedName>
        <fullName evidence="3">S9 family peptidase</fullName>
    </recommendedName>
</protein>
<reference evidence="1 2" key="1">
    <citation type="submission" date="2019-09" db="EMBL/GenBank/DDBJ databases">
        <title>Genome sequence of Adhaeribacter sp. M2.</title>
        <authorList>
            <person name="Srinivasan S."/>
        </authorList>
    </citation>
    <scope>NUCLEOTIDE SEQUENCE [LARGE SCALE GENOMIC DNA]</scope>
    <source>
        <strain evidence="1 2">M2</strain>
    </source>
</reference>